<dbReference type="Proteomes" id="UP001296873">
    <property type="component" value="Unassembled WGS sequence"/>
</dbReference>
<gene>
    <name evidence="1" type="ORF">CKO28_00175</name>
</gene>
<evidence type="ECO:0000313" key="2">
    <source>
        <dbReference type="Proteomes" id="UP001296873"/>
    </source>
</evidence>
<comment type="caution">
    <text evidence="1">The sequence shown here is derived from an EMBL/GenBank/DDBJ whole genome shotgun (WGS) entry which is preliminary data.</text>
</comment>
<evidence type="ECO:0000313" key="1">
    <source>
        <dbReference type="EMBL" id="MBK1666455.1"/>
    </source>
</evidence>
<reference evidence="1 2" key="1">
    <citation type="journal article" date="2020" name="Microorganisms">
        <title>Osmotic Adaptation and Compatible Solute Biosynthesis of Phototrophic Bacteria as Revealed from Genome Analyses.</title>
        <authorList>
            <person name="Imhoff J.F."/>
            <person name="Rahn T."/>
            <person name="Kunzel S."/>
            <person name="Keller A."/>
            <person name="Neulinger S.C."/>
        </authorList>
    </citation>
    <scope>NUCLEOTIDE SEQUENCE [LARGE SCALE GENOMIC DNA]</scope>
    <source>
        <strain evidence="1 2">DSM 9895</strain>
    </source>
</reference>
<sequence>MTVITQSASDARIQGAALRLAHARTTESFANIAHDIVEAGDHTEVVPERLLAIGKMVADGEPASWAWLLPEPDTHLHAAALEFALFAGPNGGYFDTAPDGSIRQWAEAGSGARALSSWITRLRAAGKLPGVHITDPAVARAELKPELADLPYPDARLAIAMQFAERQRLDALTELVQATRSHTGQHIFRLDHADRLARIFPAAFGDDPFRKKAILFFLFLHGHLHHKGSPAVFDLPIPSDYQMPRILAYLGAIRVSDTLRTILTASDRLLDVTSAPVIEYRAAAIVCADLLRAATGQPTSVIDSALFIPLRKDPAFQANSLPAMRCDTMWF</sequence>
<name>A0ABS1DAL0_9PROT</name>
<dbReference type="RefSeq" id="WP_200338459.1">
    <property type="nucleotide sequence ID" value="NZ_NRRL01000001.1"/>
</dbReference>
<dbReference type="EMBL" id="NRRL01000001">
    <property type="protein sequence ID" value="MBK1666455.1"/>
    <property type="molecule type" value="Genomic_DNA"/>
</dbReference>
<keyword evidence="2" id="KW-1185">Reference proteome</keyword>
<protein>
    <submittedName>
        <fullName evidence="1">Uncharacterized protein</fullName>
    </submittedName>
</protein>
<proteinExistence type="predicted"/>
<organism evidence="1 2">
    <name type="scientific">Rhodovibrio sodomensis</name>
    <dbReference type="NCBI Taxonomy" id="1088"/>
    <lineage>
        <taxon>Bacteria</taxon>
        <taxon>Pseudomonadati</taxon>
        <taxon>Pseudomonadota</taxon>
        <taxon>Alphaproteobacteria</taxon>
        <taxon>Rhodospirillales</taxon>
        <taxon>Rhodovibrionaceae</taxon>
        <taxon>Rhodovibrio</taxon>
    </lineage>
</organism>
<accession>A0ABS1DAL0</accession>